<dbReference type="Pfam" id="PF01593">
    <property type="entry name" value="Amino_oxidase"/>
    <property type="match status" value="1"/>
</dbReference>
<evidence type="ECO:0000259" key="1">
    <source>
        <dbReference type="Pfam" id="PF01593"/>
    </source>
</evidence>
<evidence type="ECO:0000313" key="2">
    <source>
        <dbReference type="EMBL" id="CAE2222317.1"/>
    </source>
</evidence>
<reference evidence="2" key="1">
    <citation type="submission" date="2021-01" db="EMBL/GenBank/DDBJ databases">
        <authorList>
            <person name="Corre E."/>
            <person name="Pelletier E."/>
            <person name="Niang G."/>
            <person name="Scheremetjew M."/>
            <person name="Finn R."/>
            <person name="Kale V."/>
            <person name="Holt S."/>
            <person name="Cochrane G."/>
            <person name="Meng A."/>
            <person name="Brown T."/>
            <person name="Cohen L."/>
        </authorList>
    </citation>
    <scope>NUCLEOTIDE SEQUENCE</scope>
    <source>
        <strain evidence="2">Isolate 1302-5</strain>
    </source>
</reference>
<organism evidence="2">
    <name type="scientific">Odontella aurita</name>
    <dbReference type="NCBI Taxonomy" id="265563"/>
    <lineage>
        <taxon>Eukaryota</taxon>
        <taxon>Sar</taxon>
        <taxon>Stramenopiles</taxon>
        <taxon>Ochrophyta</taxon>
        <taxon>Bacillariophyta</taxon>
        <taxon>Mediophyceae</taxon>
        <taxon>Biddulphiophycidae</taxon>
        <taxon>Eupodiscales</taxon>
        <taxon>Odontellaceae</taxon>
        <taxon>Odontella</taxon>
    </lineage>
</organism>
<dbReference type="GO" id="GO:0016491">
    <property type="term" value="F:oxidoreductase activity"/>
    <property type="evidence" value="ECO:0007669"/>
    <property type="project" value="InterPro"/>
</dbReference>
<gene>
    <name evidence="2" type="ORF">OAUR00152_LOCUS8831</name>
</gene>
<sequence length="102" mass="10834">MAGDWTSQKFLGSMEGAVLGGKLAAEVVANRALGNPDKPLKEIQDHIKAEAAAYEPKNPPGIKGEGAIAFGGGYTLNKQSEQQLRDVDPVQFEDTTLTSANY</sequence>
<feature type="domain" description="Amine oxidase" evidence="1">
    <location>
        <begin position="2"/>
        <end position="28"/>
    </location>
</feature>
<protein>
    <recommendedName>
        <fullName evidence="1">Amine oxidase domain-containing protein</fullName>
    </recommendedName>
</protein>
<dbReference type="InterPro" id="IPR002937">
    <property type="entry name" value="Amino_oxidase"/>
</dbReference>
<dbReference type="AlphaFoldDB" id="A0A7S4I9I1"/>
<accession>A0A7S4I9I1</accession>
<name>A0A7S4I9I1_9STRA</name>
<dbReference type="EMBL" id="HBKQ01012903">
    <property type="protein sequence ID" value="CAE2222317.1"/>
    <property type="molecule type" value="Transcribed_RNA"/>
</dbReference>
<proteinExistence type="predicted"/>